<name>A0A7K8TJI3_9AVES</name>
<feature type="non-terminal residue" evidence="3">
    <location>
        <position position="1"/>
    </location>
</feature>
<comment type="caution">
    <text evidence="3">The sequence shown here is derived from an EMBL/GenBank/DDBJ whole genome shotgun (WGS) entry which is preliminary data.</text>
</comment>
<dbReference type="Proteomes" id="UP000538472">
    <property type="component" value="Unassembled WGS sequence"/>
</dbReference>
<dbReference type="Pfam" id="PF00168">
    <property type="entry name" value="C2"/>
    <property type="match status" value="1"/>
</dbReference>
<proteinExistence type="predicted"/>
<accession>A0A7K8TJI3</accession>
<dbReference type="InterPro" id="IPR035892">
    <property type="entry name" value="C2_domain_sf"/>
</dbReference>
<feature type="domain" description="C2" evidence="2">
    <location>
        <begin position="6"/>
        <end position="123"/>
    </location>
</feature>
<dbReference type="GO" id="GO:0051607">
    <property type="term" value="P:defense response to virus"/>
    <property type="evidence" value="ECO:0007669"/>
    <property type="project" value="TreeGrafter"/>
</dbReference>
<dbReference type="AlphaFoldDB" id="A0A7K8TJI3"/>
<dbReference type="SMART" id="SM00239">
    <property type="entry name" value="C2"/>
    <property type="match status" value="1"/>
</dbReference>
<evidence type="ECO:0000259" key="2">
    <source>
        <dbReference type="PROSITE" id="PS50004"/>
    </source>
</evidence>
<dbReference type="PROSITE" id="PS50004">
    <property type="entry name" value="C2"/>
    <property type="match status" value="1"/>
</dbReference>
<dbReference type="GO" id="GO:0016020">
    <property type="term" value="C:membrane"/>
    <property type="evidence" value="ECO:0007669"/>
    <property type="project" value="TreeGrafter"/>
</dbReference>
<keyword evidence="1" id="KW-0732">Signal</keyword>
<evidence type="ECO:0000313" key="4">
    <source>
        <dbReference type="Proteomes" id="UP000538472"/>
    </source>
</evidence>
<dbReference type="PANTHER" id="PTHR46096">
    <property type="entry name" value="PERFORIN-1"/>
    <property type="match status" value="1"/>
</dbReference>
<protein>
    <submittedName>
        <fullName evidence="3">PERF protein</fullName>
    </submittedName>
</protein>
<evidence type="ECO:0000256" key="1">
    <source>
        <dbReference type="ARBA" id="ARBA00022729"/>
    </source>
</evidence>
<gene>
    <name evidence="3" type="primary">Prf1</name>
    <name evidence="3" type="ORF">NYCBRA_R15347</name>
</gene>
<dbReference type="GO" id="GO:0001913">
    <property type="term" value="P:T cell mediated cytotoxicity"/>
    <property type="evidence" value="ECO:0007669"/>
    <property type="project" value="TreeGrafter"/>
</dbReference>
<organism evidence="3 4">
    <name type="scientific">Nyctibius bracteatus</name>
    <name type="common">Rufous potoo</name>
    <dbReference type="NCBI Taxonomy" id="48426"/>
    <lineage>
        <taxon>Eukaryota</taxon>
        <taxon>Metazoa</taxon>
        <taxon>Chordata</taxon>
        <taxon>Craniata</taxon>
        <taxon>Vertebrata</taxon>
        <taxon>Euteleostomi</taxon>
        <taxon>Archelosauria</taxon>
        <taxon>Archosauria</taxon>
        <taxon>Dinosauria</taxon>
        <taxon>Saurischia</taxon>
        <taxon>Theropoda</taxon>
        <taxon>Coelurosauria</taxon>
        <taxon>Aves</taxon>
        <taxon>Neognathae</taxon>
        <taxon>Neoaves</taxon>
        <taxon>Strisores</taxon>
        <taxon>Caprimulgiformes</taxon>
        <taxon>Nyctibiidae</taxon>
        <taxon>Nyctibius</taxon>
    </lineage>
</organism>
<dbReference type="InterPro" id="IPR000008">
    <property type="entry name" value="C2_dom"/>
</dbReference>
<dbReference type="EMBL" id="VWZB01011002">
    <property type="protein sequence ID" value="NXF42399.1"/>
    <property type="molecule type" value="Genomic_DNA"/>
</dbReference>
<evidence type="ECO:0000313" key="3">
    <source>
        <dbReference type="EMBL" id="NXF42399.1"/>
    </source>
</evidence>
<dbReference type="SUPFAM" id="SSF49562">
    <property type="entry name" value="C2 domain (Calcium/lipid-binding domain, CaLB)"/>
    <property type="match status" value="1"/>
</dbReference>
<sequence length="167" mass="17825">PCRCGCPGDAAVTPECCPRHRGLALLRVTVAGGQGWRGDHLSMTDGYVKVIFGGHQARTATVWNNNRPHWGALLPLGMVALTPGARLRVEVWDEDNGWDDDLLGACEEPMVAGGNREVVCFPGGGRLSFSYQAACGPSLGGPICHDYVPQAPEGDGQLYRSSRWPPG</sequence>
<feature type="non-terminal residue" evidence="3">
    <location>
        <position position="167"/>
    </location>
</feature>
<dbReference type="PANTHER" id="PTHR46096:SF3">
    <property type="entry name" value="PERFORIN-1"/>
    <property type="match status" value="1"/>
</dbReference>
<dbReference type="GO" id="GO:0001771">
    <property type="term" value="P:immunological synapse formation"/>
    <property type="evidence" value="ECO:0007669"/>
    <property type="project" value="TreeGrafter"/>
</dbReference>
<dbReference type="InterPro" id="IPR052784">
    <property type="entry name" value="Perforin-1_pore-forming"/>
</dbReference>
<dbReference type="GO" id="GO:0022829">
    <property type="term" value="F:wide pore channel activity"/>
    <property type="evidence" value="ECO:0007669"/>
    <property type="project" value="TreeGrafter"/>
</dbReference>
<keyword evidence="4" id="KW-1185">Reference proteome</keyword>
<reference evidence="3 4" key="1">
    <citation type="submission" date="2019-09" db="EMBL/GenBank/DDBJ databases">
        <title>Bird 10,000 Genomes (B10K) Project - Family phase.</title>
        <authorList>
            <person name="Zhang G."/>
        </authorList>
    </citation>
    <scope>NUCLEOTIDE SEQUENCE [LARGE SCALE GENOMIC DNA]</scope>
    <source>
        <strain evidence="3">B10K-CU-031-10</strain>
        <tissue evidence="3">Muscle</tissue>
    </source>
</reference>
<dbReference type="Gene3D" id="2.60.40.150">
    <property type="entry name" value="C2 domain"/>
    <property type="match status" value="1"/>
</dbReference>